<evidence type="ECO:0000256" key="1">
    <source>
        <dbReference type="ARBA" id="ARBA00007905"/>
    </source>
</evidence>
<dbReference type="InterPro" id="IPR020471">
    <property type="entry name" value="AKR"/>
</dbReference>
<evidence type="ECO:0000256" key="3">
    <source>
        <dbReference type="ARBA" id="ARBA00023002"/>
    </source>
</evidence>
<evidence type="ECO:0000313" key="5">
    <source>
        <dbReference type="EMBL" id="KAH0550916.1"/>
    </source>
</evidence>
<dbReference type="PRINTS" id="PR00069">
    <property type="entry name" value="ALDKETRDTASE"/>
</dbReference>
<reference evidence="5" key="1">
    <citation type="submission" date="2021-03" db="EMBL/GenBank/DDBJ databases">
        <title>Comparative genomics and phylogenomic investigation of the class Geoglossomycetes provide insights into ecological specialization and systematics.</title>
        <authorList>
            <person name="Melie T."/>
            <person name="Pirro S."/>
            <person name="Miller A.N."/>
            <person name="Quandt A."/>
        </authorList>
    </citation>
    <scope>NUCLEOTIDE SEQUENCE</scope>
    <source>
        <strain evidence="5">CAQ_001_2017</strain>
    </source>
</reference>
<dbReference type="EMBL" id="JAGHQM010002359">
    <property type="protein sequence ID" value="KAH0550916.1"/>
    <property type="molecule type" value="Genomic_DNA"/>
</dbReference>
<sequence length="303" mass="33739">MSILYQLYASQQQAPAVPSQSAKHNARLATASVRSFPSEGATMTSTVRPSKQLRRQLHWDTSILTVLKVAYGNERELGVAIKESGVPRSELYVVTKVWKGVNDIPRAFKESLEKLGLEYVDLYLIHAPFFAASVRQLQSAWSSLEDIHGAGKALSIGVSNFLPHQLAIILQTAKVKPAINQVELHTYLQRPSLVQFQKEHDIALAAYAPLAPITSARPGPIDGTLARLSKKYNVGEAEVLLRWVIDQGFVAVTTSTKESRLKEYLRATTFSLTPEEVKELSDEGQKKHFRGFWKVIFAPDDRS</sequence>
<protein>
    <recommendedName>
        <fullName evidence="4">NADP-dependent oxidoreductase domain-containing protein</fullName>
    </recommendedName>
</protein>
<comment type="similarity">
    <text evidence="1">Belongs to the aldo/keto reductase family.</text>
</comment>
<comment type="caution">
    <text evidence="5">The sequence shown here is derived from an EMBL/GenBank/DDBJ whole genome shotgun (WGS) entry which is preliminary data.</text>
</comment>
<keyword evidence="2" id="KW-0521">NADP</keyword>
<keyword evidence="6" id="KW-1185">Reference proteome</keyword>
<dbReference type="InterPro" id="IPR036812">
    <property type="entry name" value="NAD(P)_OxRdtase_dom_sf"/>
</dbReference>
<evidence type="ECO:0000256" key="2">
    <source>
        <dbReference type="ARBA" id="ARBA00022857"/>
    </source>
</evidence>
<dbReference type="InterPro" id="IPR023210">
    <property type="entry name" value="NADP_OxRdtase_dom"/>
</dbReference>
<proteinExistence type="inferred from homology"/>
<name>A0A9P8L6Q2_9PEZI</name>
<dbReference type="SUPFAM" id="SSF51430">
    <property type="entry name" value="NAD(P)-linked oxidoreductase"/>
    <property type="match status" value="1"/>
</dbReference>
<evidence type="ECO:0000313" key="6">
    <source>
        <dbReference type="Proteomes" id="UP000750711"/>
    </source>
</evidence>
<dbReference type="Proteomes" id="UP000750711">
    <property type="component" value="Unassembled WGS sequence"/>
</dbReference>
<feature type="domain" description="NADP-dependent oxidoreductase" evidence="4">
    <location>
        <begin position="71"/>
        <end position="280"/>
    </location>
</feature>
<dbReference type="PANTHER" id="PTHR43827:SF3">
    <property type="entry name" value="NADP-DEPENDENT OXIDOREDUCTASE DOMAIN-CONTAINING PROTEIN"/>
    <property type="match status" value="1"/>
</dbReference>
<dbReference type="PANTHER" id="PTHR43827">
    <property type="entry name" value="2,5-DIKETO-D-GLUCONIC ACID REDUCTASE"/>
    <property type="match status" value="1"/>
</dbReference>
<dbReference type="GO" id="GO:0016616">
    <property type="term" value="F:oxidoreductase activity, acting on the CH-OH group of donors, NAD or NADP as acceptor"/>
    <property type="evidence" value="ECO:0007669"/>
    <property type="project" value="UniProtKB-ARBA"/>
</dbReference>
<evidence type="ECO:0000259" key="4">
    <source>
        <dbReference type="Pfam" id="PF00248"/>
    </source>
</evidence>
<accession>A0A9P8L6Q2</accession>
<gene>
    <name evidence="5" type="ORF">GP486_007719</name>
</gene>
<dbReference type="Pfam" id="PF00248">
    <property type="entry name" value="Aldo_ket_red"/>
    <property type="match status" value="1"/>
</dbReference>
<dbReference type="Gene3D" id="3.20.20.100">
    <property type="entry name" value="NADP-dependent oxidoreductase domain"/>
    <property type="match status" value="1"/>
</dbReference>
<keyword evidence="3" id="KW-0560">Oxidoreductase</keyword>
<organism evidence="5 6">
    <name type="scientific">Trichoglossum hirsutum</name>
    <dbReference type="NCBI Taxonomy" id="265104"/>
    <lineage>
        <taxon>Eukaryota</taxon>
        <taxon>Fungi</taxon>
        <taxon>Dikarya</taxon>
        <taxon>Ascomycota</taxon>
        <taxon>Pezizomycotina</taxon>
        <taxon>Geoglossomycetes</taxon>
        <taxon>Geoglossales</taxon>
        <taxon>Geoglossaceae</taxon>
        <taxon>Trichoglossum</taxon>
    </lineage>
</organism>
<dbReference type="AlphaFoldDB" id="A0A9P8L6Q2"/>